<gene>
    <name evidence="6" type="primary">rplW</name>
    <name evidence="8" type="ordered locus">Tmar_2293</name>
</gene>
<dbReference type="PANTHER" id="PTHR11620">
    <property type="entry name" value="60S RIBOSOMAL PROTEIN L23A"/>
    <property type="match status" value="1"/>
</dbReference>
<evidence type="ECO:0000256" key="6">
    <source>
        <dbReference type="HAMAP-Rule" id="MF_01369"/>
    </source>
</evidence>
<dbReference type="InterPro" id="IPR013025">
    <property type="entry name" value="Ribosomal_uL23-like"/>
</dbReference>
<evidence type="ECO:0000313" key="8">
    <source>
        <dbReference type="EMBL" id="ADU52371.1"/>
    </source>
</evidence>
<evidence type="ECO:0000256" key="3">
    <source>
        <dbReference type="ARBA" id="ARBA00022884"/>
    </source>
</evidence>
<keyword evidence="2 6" id="KW-0699">rRNA-binding</keyword>
<dbReference type="eggNOG" id="COG0089">
    <property type="taxonomic scope" value="Bacteria"/>
</dbReference>
<evidence type="ECO:0000256" key="1">
    <source>
        <dbReference type="ARBA" id="ARBA00006700"/>
    </source>
</evidence>
<evidence type="ECO:0000256" key="2">
    <source>
        <dbReference type="ARBA" id="ARBA00022730"/>
    </source>
</evidence>
<dbReference type="Proteomes" id="UP000008915">
    <property type="component" value="Chromosome"/>
</dbReference>
<dbReference type="EMBL" id="CP002344">
    <property type="protein sequence ID" value="ADU52371.1"/>
    <property type="molecule type" value="Genomic_DNA"/>
</dbReference>
<evidence type="ECO:0000256" key="7">
    <source>
        <dbReference type="RuleBase" id="RU003934"/>
    </source>
</evidence>
<evidence type="ECO:0000313" key="9">
    <source>
        <dbReference type="Proteomes" id="UP000008915"/>
    </source>
</evidence>
<evidence type="ECO:0000256" key="5">
    <source>
        <dbReference type="ARBA" id="ARBA00023274"/>
    </source>
</evidence>
<dbReference type="InterPro" id="IPR012678">
    <property type="entry name" value="Ribosomal_uL23/eL15/eS24_sf"/>
</dbReference>
<dbReference type="AlphaFoldDB" id="E6SLC9"/>
<proteinExistence type="inferred from homology"/>
<comment type="function">
    <text evidence="6">One of the early assembly proteins it binds 23S rRNA. One of the proteins that surrounds the polypeptide exit tunnel on the outside of the ribosome. Forms the main docking site for trigger factor binding to the ribosome.</text>
</comment>
<dbReference type="GO" id="GO:1990904">
    <property type="term" value="C:ribonucleoprotein complex"/>
    <property type="evidence" value="ECO:0007669"/>
    <property type="project" value="UniProtKB-KW"/>
</dbReference>
<protein>
    <recommendedName>
        <fullName evidence="6">Large ribosomal subunit protein uL23</fullName>
    </recommendedName>
</protein>
<dbReference type="SUPFAM" id="SSF54189">
    <property type="entry name" value="Ribosomal proteins S24e, L23 and L15e"/>
    <property type="match status" value="1"/>
</dbReference>
<dbReference type="GO" id="GO:0003735">
    <property type="term" value="F:structural constituent of ribosome"/>
    <property type="evidence" value="ECO:0007669"/>
    <property type="project" value="InterPro"/>
</dbReference>
<dbReference type="PROSITE" id="PS00050">
    <property type="entry name" value="RIBOSOMAL_L23"/>
    <property type="match status" value="1"/>
</dbReference>
<dbReference type="OrthoDB" id="9793353at2"/>
<sequence length="98" mass="11411">MITDPRDIILRPVITEKSMQQLAENKYTFLVHPKANKTMIKRAVEEIFKVRVRKVNTVKVRGKLRRVGRYAGYQPDAKKAIVTLAEGHRIKEFFEDVS</sequence>
<reference evidence="9" key="2">
    <citation type="journal article" date="2010" name="Stand. Genomic Sci.">
        <title>Complete genome sequence of Thermaerobacter marianensis type strain (7p75aT).</title>
        <authorList>
            <person name="Han C."/>
            <person name="Gu W."/>
            <person name="Zhang X."/>
            <person name="Lapidus A."/>
            <person name="Nolan M."/>
            <person name="Copeland A."/>
            <person name="Lucas S."/>
            <person name="Glavina Del Rio T."/>
            <person name="Tice H."/>
            <person name="Cheng J."/>
            <person name="Tapia R."/>
            <person name="Goodwin L."/>
            <person name="Pitluck S."/>
            <person name="Pagani I."/>
            <person name="Ivanova N."/>
            <person name="Mavromatis K."/>
            <person name="Mikhailova N."/>
            <person name="Pati A."/>
            <person name="Chen A."/>
            <person name="Palaniappan K."/>
            <person name="Land M."/>
            <person name="Hauser L."/>
            <person name="Chang Y."/>
            <person name="Jeffries C."/>
            <person name="Schneider S."/>
            <person name="Rohde M."/>
            <person name="Goker M."/>
            <person name="Pukall R."/>
            <person name="Woyke T."/>
            <person name="Bristow J."/>
            <person name="Eisen J."/>
            <person name="Markowitz V."/>
            <person name="Hugenholtz P."/>
            <person name="Kyrpides N."/>
            <person name="Klenk H."/>
            <person name="Detter J."/>
        </authorList>
    </citation>
    <scope>NUCLEOTIDE SEQUENCE [LARGE SCALE GENOMIC DNA]</scope>
    <source>
        <strain evidence="9">ATCC 700841 / DSM 12885 / JCM 10246 / 7p75a</strain>
    </source>
</reference>
<name>E6SLC9_THEM7</name>
<keyword evidence="3 6" id="KW-0694">RNA-binding</keyword>
<comment type="similarity">
    <text evidence="1 6 7">Belongs to the universal ribosomal protein uL23 family.</text>
</comment>
<dbReference type="InterPro" id="IPR001014">
    <property type="entry name" value="Ribosomal_uL23_CS"/>
</dbReference>
<accession>E6SLC9</accession>
<dbReference type="NCBIfam" id="NF004363">
    <property type="entry name" value="PRK05738.2-4"/>
    <property type="match status" value="1"/>
</dbReference>
<reference evidence="8 9" key="1">
    <citation type="journal article" date="2010" name="Stand. Genomic Sci.">
        <title>Complete genome sequence of Thermaerobacter marianensis type strain (7p75a).</title>
        <authorList>
            <person name="Han C."/>
            <person name="Gu W."/>
            <person name="Zhang X."/>
            <person name="Lapidus A."/>
            <person name="Nolan M."/>
            <person name="Copeland A."/>
            <person name="Lucas S."/>
            <person name="Del Rio T.G."/>
            <person name="Tice H."/>
            <person name="Cheng J.F."/>
            <person name="Tapia R."/>
            <person name="Goodwin L."/>
            <person name="Pitluck S."/>
            <person name="Pagani I."/>
            <person name="Ivanova N."/>
            <person name="Mavromatis K."/>
            <person name="Mikhailova N."/>
            <person name="Pati A."/>
            <person name="Chen A."/>
            <person name="Palaniappan K."/>
            <person name="Land M."/>
            <person name="Hauser L."/>
            <person name="Chang Y.J."/>
            <person name="Jeffries C.D."/>
            <person name="Schneider S."/>
            <person name="Rohde M."/>
            <person name="Goker M."/>
            <person name="Pukall R."/>
            <person name="Woyke T."/>
            <person name="Bristow J."/>
            <person name="Eisen J.A."/>
            <person name="Markowitz V."/>
            <person name="Hugenholtz P."/>
            <person name="Kyrpides N.C."/>
            <person name="Klenk H.P."/>
            <person name="Detter J.C."/>
        </authorList>
    </citation>
    <scope>NUCLEOTIDE SEQUENCE [LARGE SCALE GENOMIC DNA]</scope>
    <source>
        <strain evidence="9">ATCC 700841 / DSM 12885 / JCM 10246 / 7p75a</strain>
    </source>
</reference>
<comment type="subunit">
    <text evidence="6">Part of the 50S ribosomal subunit. Contacts protein L29, and trigger factor when it is bound to the ribosome.</text>
</comment>
<keyword evidence="4 6" id="KW-0689">Ribosomal protein</keyword>
<dbReference type="HAMAP" id="MF_01369_B">
    <property type="entry name" value="Ribosomal_uL23_B"/>
    <property type="match status" value="1"/>
</dbReference>
<keyword evidence="5 6" id="KW-0687">Ribonucleoprotein</keyword>
<keyword evidence="9" id="KW-1185">Reference proteome</keyword>
<organism evidence="8 9">
    <name type="scientific">Thermaerobacter marianensis (strain ATCC 700841 / DSM 12885 / JCM 10246 / 7p75a)</name>
    <dbReference type="NCBI Taxonomy" id="644966"/>
    <lineage>
        <taxon>Bacteria</taxon>
        <taxon>Bacillati</taxon>
        <taxon>Bacillota</taxon>
        <taxon>Clostridia</taxon>
        <taxon>Eubacteriales</taxon>
        <taxon>Clostridiales Family XVII. Incertae Sedis</taxon>
        <taxon>Thermaerobacter</taxon>
    </lineage>
</organism>
<dbReference type="GO" id="GO:0019843">
    <property type="term" value="F:rRNA binding"/>
    <property type="evidence" value="ECO:0007669"/>
    <property type="project" value="UniProtKB-UniRule"/>
</dbReference>
<dbReference type="Gene3D" id="3.30.70.330">
    <property type="match status" value="1"/>
</dbReference>
<dbReference type="HOGENOM" id="CLU_037562_3_2_9"/>
<dbReference type="FunFam" id="3.30.70.330:FF:000001">
    <property type="entry name" value="50S ribosomal protein L23"/>
    <property type="match status" value="1"/>
</dbReference>
<dbReference type="GO" id="GO:0006412">
    <property type="term" value="P:translation"/>
    <property type="evidence" value="ECO:0007669"/>
    <property type="project" value="UniProtKB-UniRule"/>
</dbReference>
<dbReference type="STRING" id="644966.Tmar_2293"/>
<dbReference type="InterPro" id="IPR012677">
    <property type="entry name" value="Nucleotide-bd_a/b_plait_sf"/>
</dbReference>
<dbReference type="Pfam" id="PF00276">
    <property type="entry name" value="Ribosomal_L23"/>
    <property type="match status" value="1"/>
</dbReference>
<dbReference type="GO" id="GO:0005840">
    <property type="term" value="C:ribosome"/>
    <property type="evidence" value="ECO:0007669"/>
    <property type="project" value="UniProtKB-KW"/>
</dbReference>
<evidence type="ECO:0000256" key="4">
    <source>
        <dbReference type="ARBA" id="ARBA00022980"/>
    </source>
</evidence>
<dbReference type="KEGG" id="tmr:Tmar_2293"/>